<accession>V5GTR2</accession>
<proteinExistence type="predicted"/>
<name>V5GTR2_ANOGL</name>
<dbReference type="AlphaFoldDB" id="V5GTR2"/>
<sequence length="108" mass="12156">IKRKEDHSPKIIPKAENSVELLPTPGLEIKKESGKEVKKLAAPVIKSESALLGFRRTTINNFKDAFIKNANNIVGVNEQFTTVVLKSRTRKETRVLKQRATIKEVFGE</sequence>
<feature type="non-terminal residue" evidence="1">
    <location>
        <position position="1"/>
    </location>
</feature>
<reference evidence="1" key="1">
    <citation type="submission" date="2013-07" db="EMBL/GenBank/DDBJ databases">
        <title>Midgut Transcriptome Profiling of Anoplphora glabripennis, a Lignocellulose Degrading, Wood-Boring Cerambycid.</title>
        <authorList>
            <person name="Scully E.D."/>
            <person name="Hoover K."/>
            <person name="Carlson J.E."/>
            <person name="Tien M."/>
            <person name="Geib S.M."/>
        </authorList>
    </citation>
    <scope>NUCLEOTIDE SEQUENCE</scope>
</reference>
<protein>
    <submittedName>
        <fullName evidence="1">Uncharacterized protein</fullName>
    </submittedName>
</protein>
<evidence type="ECO:0000313" key="1">
    <source>
        <dbReference type="EMBL" id="JAB67544.1"/>
    </source>
</evidence>
<dbReference type="OrthoDB" id="3666223at2759"/>
<organism evidence="1">
    <name type="scientific">Anoplophora glabripennis</name>
    <name type="common">Asian longhorn beetle</name>
    <name type="synonym">Anoplophora nobilis</name>
    <dbReference type="NCBI Taxonomy" id="217634"/>
    <lineage>
        <taxon>Eukaryota</taxon>
        <taxon>Metazoa</taxon>
        <taxon>Ecdysozoa</taxon>
        <taxon>Arthropoda</taxon>
        <taxon>Hexapoda</taxon>
        <taxon>Insecta</taxon>
        <taxon>Pterygota</taxon>
        <taxon>Neoptera</taxon>
        <taxon>Endopterygota</taxon>
        <taxon>Coleoptera</taxon>
        <taxon>Polyphaga</taxon>
        <taxon>Cucujiformia</taxon>
        <taxon>Chrysomeloidea</taxon>
        <taxon>Cerambycidae</taxon>
        <taxon>Lamiinae</taxon>
        <taxon>Lamiini</taxon>
        <taxon>Anoplophora</taxon>
    </lineage>
</organism>
<dbReference type="EMBL" id="GALX01000922">
    <property type="protein sequence ID" value="JAB67544.1"/>
    <property type="molecule type" value="Transcribed_RNA"/>
</dbReference>